<evidence type="ECO:0000256" key="1">
    <source>
        <dbReference type="SAM" id="MobiDB-lite"/>
    </source>
</evidence>
<dbReference type="OrthoDB" id="5381885at2"/>
<comment type="caution">
    <text evidence="3">The sequence shown here is derived from an EMBL/GenBank/DDBJ whole genome shotgun (WGS) entry which is preliminary data.</text>
</comment>
<dbReference type="AlphaFoldDB" id="A0A3A8N0J6"/>
<evidence type="ECO:0000313" key="4">
    <source>
        <dbReference type="Proteomes" id="UP000273405"/>
    </source>
</evidence>
<feature type="chain" id="PRO_5017273873" description="SbsA Ig-like domain-containing protein" evidence="2">
    <location>
        <begin position="18"/>
        <end position="270"/>
    </location>
</feature>
<keyword evidence="2" id="KW-0732">Signal</keyword>
<keyword evidence="4" id="KW-1185">Reference proteome</keyword>
<feature type="signal peptide" evidence="2">
    <location>
        <begin position="1"/>
        <end position="17"/>
    </location>
</feature>
<gene>
    <name evidence="3" type="ORF">D7X12_28425</name>
</gene>
<organism evidence="3 4">
    <name type="scientific">Corallococcus sicarius</name>
    <dbReference type="NCBI Taxonomy" id="2316726"/>
    <lineage>
        <taxon>Bacteria</taxon>
        <taxon>Pseudomonadati</taxon>
        <taxon>Myxococcota</taxon>
        <taxon>Myxococcia</taxon>
        <taxon>Myxococcales</taxon>
        <taxon>Cystobacterineae</taxon>
        <taxon>Myxococcaceae</taxon>
        <taxon>Corallococcus</taxon>
    </lineage>
</organism>
<proteinExistence type="predicted"/>
<name>A0A3A8N0J6_9BACT</name>
<evidence type="ECO:0000256" key="2">
    <source>
        <dbReference type="SAM" id="SignalP"/>
    </source>
</evidence>
<feature type="region of interest" description="Disordered" evidence="1">
    <location>
        <begin position="148"/>
        <end position="174"/>
    </location>
</feature>
<evidence type="ECO:0008006" key="5">
    <source>
        <dbReference type="Google" id="ProtNLM"/>
    </source>
</evidence>
<accession>A0A3A8N0J6</accession>
<evidence type="ECO:0000313" key="3">
    <source>
        <dbReference type="EMBL" id="RKH37776.1"/>
    </source>
</evidence>
<dbReference type="EMBL" id="RAWG01000223">
    <property type="protein sequence ID" value="RKH37776.1"/>
    <property type="molecule type" value="Genomic_DNA"/>
</dbReference>
<dbReference type="Proteomes" id="UP000273405">
    <property type="component" value="Unassembled WGS sequence"/>
</dbReference>
<protein>
    <recommendedName>
        <fullName evidence="5">SbsA Ig-like domain-containing protein</fullName>
    </recommendedName>
</protein>
<sequence>MKRGGLALLGAAVLAWACTSGLELPDPTIVSVEPATLPVNTKDDLITVQFDARYGVAVDYAAKSASDRIVEGRVWLDDTEATVTHFDPEGVIIATVPQGLGSGAHALRLRLDDGRETVAEEALVLVPPGHTKEEEPGEDAGVLMETDAGSVEPHGDAGTPGDGGANPDDPILKGDITSYAFEPIEGARTSREAFSITVHAEGPRAPHFSGSLELTSSRGKVKPAKIGPCENGVCAATVSVDATAGTVQLIVTDGYGVSSTSNIFTLSAPP</sequence>
<reference evidence="4" key="1">
    <citation type="submission" date="2018-09" db="EMBL/GenBank/DDBJ databases">
        <authorList>
            <person name="Livingstone P.G."/>
            <person name="Whitworth D.E."/>
        </authorList>
    </citation>
    <scope>NUCLEOTIDE SEQUENCE [LARGE SCALE GENOMIC DNA]</scope>
    <source>
        <strain evidence="4">CA040B</strain>
    </source>
</reference>
<dbReference type="RefSeq" id="WP_120628400.1">
    <property type="nucleotide sequence ID" value="NZ_RAWG01000223.1"/>
</dbReference>